<dbReference type="Pfam" id="PF26133">
    <property type="entry name" value="DUF8039"/>
    <property type="match status" value="1"/>
</dbReference>
<reference evidence="2" key="1">
    <citation type="submission" date="2014-07" db="EMBL/GenBank/DDBJ databases">
        <title>Identification of a novel salt tolerance gene in wild soybean by whole-genome sequencing.</title>
        <authorList>
            <person name="Lam H.-M."/>
            <person name="Qi X."/>
            <person name="Li M.-W."/>
            <person name="Liu X."/>
            <person name="Xie M."/>
            <person name="Ni M."/>
            <person name="Xu X."/>
        </authorList>
    </citation>
    <scope>NUCLEOTIDE SEQUENCE [LARGE SCALE GENOMIC DNA]</scope>
    <source>
        <tissue evidence="2">Root</tissue>
    </source>
</reference>
<dbReference type="PANTHER" id="PTHR33018:SF34">
    <property type="entry name" value="OS02G0472350 PROTEIN"/>
    <property type="match status" value="1"/>
</dbReference>
<proteinExistence type="predicted"/>
<accession>A0A0B2PJF3</accession>
<evidence type="ECO:0000313" key="2">
    <source>
        <dbReference type="EMBL" id="KHN07844.1"/>
    </source>
</evidence>
<feature type="domain" description="DUF8039" evidence="1">
    <location>
        <begin position="55"/>
        <end position="129"/>
    </location>
</feature>
<protein>
    <recommendedName>
        <fullName evidence="1">DUF8039 domain-containing protein</fullName>
    </recommendedName>
</protein>
<dbReference type="InterPro" id="IPR058352">
    <property type="entry name" value="DUF8039"/>
</dbReference>
<dbReference type="Proteomes" id="UP000053555">
    <property type="component" value="Unassembled WGS sequence"/>
</dbReference>
<dbReference type="PANTHER" id="PTHR33018">
    <property type="entry name" value="OS10G0338966 PROTEIN-RELATED"/>
    <property type="match status" value="1"/>
</dbReference>
<sequence length="279" mass="31085">MLEMSQKNTPQISAHIEPDMHVLGARVSTKGSNAEVAVNPYGPDHVANVIPRIGLYVQCEDATELVGLGKIYEGGPTIHNVTYADDVVRVSVDKVINGDAKVLWPSLEIKYVRQALGTFIAWPRSLVKVVSNEISAISPNKVTDAVKLVINVVVEDPLRELIRTLVDIYEKPVQLVWDVTKFGISDVIASLFVTCVDVNKIISGVQCLNIAILQLWTMHMDEWSNNLGQGSVYGFKLVYGFLKLQSILNAKDRRGPCQEYIEKWLMESQRDVYLGAYLN</sequence>
<dbReference type="AlphaFoldDB" id="A0A0B2PJF3"/>
<gene>
    <name evidence="2" type="ORF">glysoja_042626</name>
</gene>
<organism evidence="2">
    <name type="scientific">Glycine soja</name>
    <name type="common">Wild soybean</name>
    <dbReference type="NCBI Taxonomy" id="3848"/>
    <lineage>
        <taxon>Eukaryota</taxon>
        <taxon>Viridiplantae</taxon>
        <taxon>Streptophyta</taxon>
        <taxon>Embryophyta</taxon>
        <taxon>Tracheophyta</taxon>
        <taxon>Spermatophyta</taxon>
        <taxon>Magnoliopsida</taxon>
        <taxon>eudicotyledons</taxon>
        <taxon>Gunneridae</taxon>
        <taxon>Pentapetalae</taxon>
        <taxon>rosids</taxon>
        <taxon>fabids</taxon>
        <taxon>Fabales</taxon>
        <taxon>Fabaceae</taxon>
        <taxon>Papilionoideae</taxon>
        <taxon>50 kb inversion clade</taxon>
        <taxon>NPAAA clade</taxon>
        <taxon>indigoferoid/millettioid clade</taxon>
        <taxon>Phaseoleae</taxon>
        <taxon>Glycine</taxon>
        <taxon>Glycine subgen. Soja</taxon>
    </lineage>
</organism>
<dbReference type="EMBL" id="KN666593">
    <property type="protein sequence ID" value="KHN07844.1"/>
    <property type="molecule type" value="Genomic_DNA"/>
</dbReference>
<evidence type="ECO:0000259" key="1">
    <source>
        <dbReference type="Pfam" id="PF26133"/>
    </source>
</evidence>
<name>A0A0B2PJF3_GLYSO</name>